<dbReference type="Pfam" id="PF04178">
    <property type="entry name" value="Got1"/>
    <property type="match status" value="1"/>
</dbReference>
<comment type="function">
    <text evidence="8">May be involved in fusion of retrograde transport vesicles derived from an endocytic compartment with the Golgi complex.</text>
</comment>
<accession>A0A7S1X7C5</accession>
<evidence type="ECO:0000256" key="5">
    <source>
        <dbReference type="ARBA" id="ARBA00022989"/>
    </source>
</evidence>
<dbReference type="GO" id="GO:0005737">
    <property type="term" value="C:cytoplasm"/>
    <property type="evidence" value="ECO:0007669"/>
    <property type="project" value="UniProtKB-ARBA"/>
</dbReference>
<keyword evidence="4 8" id="KW-0653">Protein transport</keyword>
<dbReference type="EMBL" id="HBGG01031946">
    <property type="protein sequence ID" value="CAD9214444.1"/>
    <property type="molecule type" value="Transcribed_RNA"/>
</dbReference>
<name>A0A7S1X7C5_9CHLO</name>
<reference evidence="9" key="1">
    <citation type="submission" date="2021-01" db="EMBL/GenBank/DDBJ databases">
        <authorList>
            <person name="Corre E."/>
            <person name="Pelletier E."/>
            <person name="Niang G."/>
            <person name="Scheremetjew M."/>
            <person name="Finn R."/>
            <person name="Kale V."/>
            <person name="Holt S."/>
            <person name="Cochrane G."/>
            <person name="Meng A."/>
            <person name="Brown T."/>
            <person name="Cohen L."/>
        </authorList>
    </citation>
    <scope>NUCLEOTIDE SEQUENCE</scope>
    <source>
        <strain evidence="9">PLY429</strain>
    </source>
</reference>
<gene>
    <name evidence="9" type="ORF">TCHU04912_LOCUS16684</name>
</gene>
<dbReference type="PANTHER" id="PTHR23137">
    <property type="entry name" value="VESICLE TRANSPORT PROTEIN-RELATED"/>
    <property type="match status" value="1"/>
</dbReference>
<comment type="similarity">
    <text evidence="7 8">Belongs to the SFT2 family.</text>
</comment>
<evidence type="ECO:0000256" key="4">
    <source>
        <dbReference type="ARBA" id="ARBA00022927"/>
    </source>
</evidence>
<evidence type="ECO:0000256" key="3">
    <source>
        <dbReference type="ARBA" id="ARBA00022692"/>
    </source>
</evidence>
<dbReference type="GO" id="GO:0012505">
    <property type="term" value="C:endomembrane system"/>
    <property type="evidence" value="ECO:0007669"/>
    <property type="project" value="UniProtKB-ARBA"/>
</dbReference>
<evidence type="ECO:0000256" key="7">
    <source>
        <dbReference type="ARBA" id="ARBA00025800"/>
    </source>
</evidence>
<dbReference type="GO" id="GO:0015031">
    <property type="term" value="P:protein transport"/>
    <property type="evidence" value="ECO:0007669"/>
    <property type="project" value="UniProtKB-KW"/>
</dbReference>
<dbReference type="InterPro" id="IPR011691">
    <property type="entry name" value="Vesicle_transpt_SFT2"/>
</dbReference>
<evidence type="ECO:0000256" key="6">
    <source>
        <dbReference type="ARBA" id="ARBA00023136"/>
    </source>
</evidence>
<evidence type="ECO:0000256" key="2">
    <source>
        <dbReference type="ARBA" id="ARBA00022448"/>
    </source>
</evidence>
<feature type="transmembrane region" description="Helical" evidence="8">
    <location>
        <begin position="161"/>
        <end position="179"/>
    </location>
</feature>
<protein>
    <recommendedName>
        <fullName evidence="8">Vesicle transport protein</fullName>
    </recommendedName>
</protein>
<dbReference type="GO" id="GO:0016020">
    <property type="term" value="C:membrane"/>
    <property type="evidence" value="ECO:0007669"/>
    <property type="project" value="UniProtKB-SubCell"/>
</dbReference>
<keyword evidence="6 8" id="KW-0472">Membrane</keyword>
<comment type="subcellular location">
    <subcellularLocation>
        <location evidence="1 8">Membrane</location>
        <topology evidence="1 8">Multi-pass membrane protein</topology>
    </subcellularLocation>
</comment>
<dbReference type="InterPro" id="IPR007305">
    <property type="entry name" value="Vesicle_transpt_Got1/SFT2"/>
</dbReference>
<evidence type="ECO:0000256" key="1">
    <source>
        <dbReference type="ARBA" id="ARBA00004141"/>
    </source>
</evidence>
<keyword evidence="5 8" id="KW-1133">Transmembrane helix</keyword>
<dbReference type="AlphaFoldDB" id="A0A7S1X7C5"/>
<dbReference type="GO" id="GO:0016192">
    <property type="term" value="P:vesicle-mediated transport"/>
    <property type="evidence" value="ECO:0007669"/>
    <property type="project" value="InterPro"/>
</dbReference>
<feature type="transmembrane region" description="Helical" evidence="8">
    <location>
        <begin position="128"/>
        <end position="149"/>
    </location>
</feature>
<comment type="caution">
    <text evidence="8">Lacks conserved residue(s) required for the propagation of feature annotation.</text>
</comment>
<sequence>MALSIRGWLGGKFPDASDGPGPSVLAEWNKYSGGDDPETGNQLAQGTTPAASAPFSVGATDSSTSLSGSFFKAASGLQDRASTTLLSFQVPTTQQIGYSAALFAAGVVFLLFAFGFALPVIVLAPAKFAFSFTIGCAMIMSAMAALRGWKSQVNHMLEWERMPFSICYLGSMSGTLYAAMVMHSYVLSIVCSAAQVVALLYYIMSYFPGGTAGVKYVLVMASRTASACFAKGGRLILG</sequence>
<keyword evidence="2 8" id="KW-0813">Transport</keyword>
<feature type="transmembrane region" description="Helical" evidence="8">
    <location>
        <begin position="96"/>
        <end position="122"/>
    </location>
</feature>
<evidence type="ECO:0000313" key="9">
    <source>
        <dbReference type="EMBL" id="CAD9214444.1"/>
    </source>
</evidence>
<proteinExistence type="inferred from homology"/>
<evidence type="ECO:0000256" key="8">
    <source>
        <dbReference type="RuleBase" id="RU363111"/>
    </source>
</evidence>
<keyword evidence="3 8" id="KW-0812">Transmembrane</keyword>
<organism evidence="9">
    <name type="scientific">Tetraselmis chuii</name>
    <dbReference type="NCBI Taxonomy" id="63592"/>
    <lineage>
        <taxon>Eukaryota</taxon>
        <taxon>Viridiplantae</taxon>
        <taxon>Chlorophyta</taxon>
        <taxon>core chlorophytes</taxon>
        <taxon>Chlorodendrophyceae</taxon>
        <taxon>Chlorodendrales</taxon>
        <taxon>Chlorodendraceae</taxon>
        <taxon>Tetraselmis</taxon>
    </lineage>
</organism>
<dbReference type="PANTHER" id="PTHR23137:SF36">
    <property type="entry name" value="VESICLE TRANSPORT PROTEIN SFT2C"/>
    <property type="match status" value="1"/>
</dbReference>